<dbReference type="EMBL" id="CAUYUJ010015171">
    <property type="protein sequence ID" value="CAK0850710.1"/>
    <property type="molecule type" value="Genomic_DNA"/>
</dbReference>
<comment type="caution">
    <text evidence="1">The sequence shown here is derived from an EMBL/GenBank/DDBJ whole genome shotgun (WGS) entry which is preliminary data.</text>
</comment>
<protein>
    <recommendedName>
        <fullName evidence="3">HEAT repeat-containing protein 1</fullName>
    </recommendedName>
</protein>
<evidence type="ECO:0000313" key="2">
    <source>
        <dbReference type="Proteomes" id="UP001189429"/>
    </source>
</evidence>
<sequence>MGSKAFGFASKPVQEQEQTITLFRRNLSHNLDLVRASDAAFLRCFFAMVLEADVRVSGAAVAGSSALARLRTLLAPVAQMNDCCRQKRKHTVWIFKSLFGETTV</sequence>
<accession>A0ABN9TWN0</accession>
<evidence type="ECO:0008006" key="3">
    <source>
        <dbReference type="Google" id="ProtNLM"/>
    </source>
</evidence>
<name>A0ABN9TWN0_9DINO</name>
<proteinExistence type="predicted"/>
<reference evidence="1" key="1">
    <citation type="submission" date="2023-10" db="EMBL/GenBank/DDBJ databases">
        <authorList>
            <person name="Chen Y."/>
            <person name="Shah S."/>
            <person name="Dougan E. K."/>
            <person name="Thang M."/>
            <person name="Chan C."/>
        </authorList>
    </citation>
    <scope>NUCLEOTIDE SEQUENCE [LARGE SCALE GENOMIC DNA]</scope>
</reference>
<evidence type="ECO:0000313" key="1">
    <source>
        <dbReference type="EMBL" id="CAK0850710.1"/>
    </source>
</evidence>
<dbReference type="Proteomes" id="UP001189429">
    <property type="component" value="Unassembled WGS sequence"/>
</dbReference>
<gene>
    <name evidence="1" type="ORF">PCOR1329_LOCUS43029</name>
</gene>
<keyword evidence="2" id="KW-1185">Reference proteome</keyword>
<organism evidence="1 2">
    <name type="scientific">Prorocentrum cordatum</name>
    <dbReference type="NCBI Taxonomy" id="2364126"/>
    <lineage>
        <taxon>Eukaryota</taxon>
        <taxon>Sar</taxon>
        <taxon>Alveolata</taxon>
        <taxon>Dinophyceae</taxon>
        <taxon>Prorocentrales</taxon>
        <taxon>Prorocentraceae</taxon>
        <taxon>Prorocentrum</taxon>
    </lineage>
</organism>